<protein>
    <recommendedName>
        <fullName evidence="4">C2H2-type domain-containing protein</fullName>
    </recommendedName>
</protein>
<dbReference type="Gene3D" id="3.30.160.60">
    <property type="entry name" value="Classic Zinc Finger"/>
    <property type="match status" value="1"/>
</dbReference>
<evidence type="ECO:0000313" key="3">
    <source>
        <dbReference type="Proteomes" id="UP001159427"/>
    </source>
</evidence>
<reference evidence="2 3" key="1">
    <citation type="submission" date="2022-05" db="EMBL/GenBank/DDBJ databases">
        <authorList>
            <consortium name="Genoscope - CEA"/>
            <person name="William W."/>
        </authorList>
    </citation>
    <scope>NUCLEOTIDE SEQUENCE [LARGE SCALE GENOMIC DNA]</scope>
</reference>
<name>A0ABN8MLC0_9CNID</name>
<sequence length="392" mass="45000">DACSLTQELELLIQSILIPDEWVPMVYARLSELTAQEIPMPGDVNAGVEVNELLSDSFMAEEIQAVNEMESMALGKWNGEDSELPTWDPLQTVITNCRKFNPGKSNLNKHLKTHYKRAAERTFTCNTCGETFHNCAPYNAHIHAADQKPAAATRKRTAQKTTDAPSAKRPKRSDQESTSTASEPTSTASAENAAASWQPDPILIPANLVPSGEENIVQMYRQHWPQIRTWFSRHNRLDWYNFRLSTINPASLREQLNRIFADQPAVFKVNFAFGFILRHTETGALQYYHPSANNNLVLEQRFLVPNQADLDRLYEQVNNIDFLEWIRQQWPNSKWVVDLVTNVTWFAWKIRDHPIDRGKYLPGYIVDNPGITPLDRNIRRGKPYEDNLCFFR</sequence>
<gene>
    <name evidence="2" type="ORF">PEVE_00038162</name>
</gene>
<evidence type="ECO:0000256" key="1">
    <source>
        <dbReference type="SAM" id="MobiDB-lite"/>
    </source>
</evidence>
<proteinExistence type="predicted"/>
<evidence type="ECO:0008006" key="4">
    <source>
        <dbReference type="Google" id="ProtNLM"/>
    </source>
</evidence>
<dbReference type="SUPFAM" id="SSF57667">
    <property type="entry name" value="beta-beta-alpha zinc fingers"/>
    <property type="match status" value="1"/>
</dbReference>
<organism evidence="2 3">
    <name type="scientific">Porites evermanni</name>
    <dbReference type="NCBI Taxonomy" id="104178"/>
    <lineage>
        <taxon>Eukaryota</taxon>
        <taxon>Metazoa</taxon>
        <taxon>Cnidaria</taxon>
        <taxon>Anthozoa</taxon>
        <taxon>Hexacorallia</taxon>
        <taxon>Scleractinia</taxon>
        <taxon>Fungiina</taxon>
        <taxon>Poritidae</taxon>
        <taxon>Porites</taxon>
    </lineage>
</organism>
<accession>A0ABN8MLC0</accession>
<dbReference type="InterPro" id="IPR036236">
    <property type="entry name" value="Znf_C2H2_sf"/>
</dbReference>
<dbReference type="Proteomes" id="UP001159427">
    <property type="component" value="Unassembled WGS sequence"/>
</dbReference>
<feature type="region of interest" description="Disordered" evidence="1">
    <location>
        <begin position="146"/>
        <end position="196"/>
    </location>
</feature>
<comment type="caution">
    <text evidence="2">The sequence shown here is derived from an EMBL/GenBank/DDBJ whole genome shotgun (WGS) entry which is preliminary data.</text>
</comment>
<evidence type="ECO:0000313" key="2">
    <source>
        <dbReference type="EMBL" id="CAH3030537.1"/>
    </source>
</evidence>
<keyword evidence="3" id="KW-1185">Reference proteome</keyword>
<feature type="compositionally biased region" description="Low complexity" evidence="1">
    <location>
        <begin position="176"/>
        <end position="196"/>
    </location>
</feature>
<dbReference type="EMBL" id="CALNXI010000640">
    <property type="protein sequence ID" value="CAH3030537.1"/>
    <property type="molecule type" value="Genomic_DNA"/>
</dbReference>
<feature type="non-terminal residue" evidence="2">
    <location>
        <position position="1"/>
    </location>
</feature>
<feature type="non-terminal residue" evidence="2">
    <location>
        <position position="392"/>
    </location>
</feature>